<feature type="transmembrane region" description="Helical" evidence="1">
    <location>
        <begin position="14"/>
        <end position="35"/>
    </location>
</feature>
<protein>
    <recommendedName>
        <fullName evidence="4">G protein-coupled receptor</fullName>
    </recommendedName>
</protein>
<dbReference type="EMBL" id="BTSY01000004">
    <property type="protein sequence ID" value="GMT23117.1"/>
    <property type="molecule type" value="Genomic_DNA"/>
</dbReference>
<keyword evidence="1" id="KW-0472">Membrane</keyword>
<keyword evidence="3" id="KW-1185">Reference proteome</keyword>
<organism evidence="2 3">
    <name type="scientific">Pristionchus fissidentatus</name>
    <dbReference type="NCBI Taxonomy" id="1538716"/>
    <lineage>
        <taxon>Eukaryota</taxon>
        <taxon>Metazoa</taxon>
        <taxon>Ecdysozoa</taxon>
        <taxon>Nematoda</taxon>
        <taxon>Chromadorea</taxon>
        <taxon>Rhabditida</taxon>
        <taxon>Rhabditina</taxon>
        <taxon>Diplogasteromorpha</taxon>
        <taxon>Diplogasteroidea</taxon>
        <taxon>Neodiplogasteridae</taxon>
        <taxon>Pristionchus</taxon>
    </lineage>
</organism>
<evidence type="ECO:0000256" key="1">
    <source>
        <dbReference type="SAM" id="Phobius"/>
    </source>
</evidence>
<sequence>DVTFDVFWLRFMPVYQHSVAVVSLLLAFLSFYLMIKKTPEQRDFSSFQFAITLNDLLFGILFCPVVLFPTPAILCKGFVCANGLSDNLNMVISKCIVHNLFTRKLNLLLSQTMLCGVTQSD</sequence>
<dbReference type="InterPro" id="IPR019429">
    <property type="entry name" value="7TM_GPCR_serpentine_rcpt_Sri"/>
</dbReference>
<evidence type="ECO:0000313" key="2">
    <source>
        <dbReference type="EMBL" id="GMT23117.1"/>
    </source>
</evidence>
<reference evidence="2" key="1">
    <citation type="submission" date="2023-10" db="EMBL/GenBank/DDBJ databases">
        <title>Genome assembly of Pristionchus species.</title>
        <authorList>
            <person name="Yoshida K."/>
            <person name="Sommer R.J."/>
        </authorList>
    </citation>
    <scope>NUCLEOTIDE SEQUENCE</scope>
    <source>
        <strain evidence="2">RS5133</strain>
    </source>
</reference>
<keyword evidence="1" id="KW-1133">Transmembrane helix</keyword>
<name>A0AAV5VWM3_9BILA</name>
<dbReference type="AlphaFoldDB" id="A0AAV5VWM3"/>
<feature type="transmembrane region" description="Helical" evidence="1">
    <location>
        <begin position="47"/>
        <end position="68"/>
    </location>
</feature>
<proteinExistence type="predicted"/>
<feature type="non-terminal residue" evidence="2">
    <location>
        <position position="1"/>
    </location>
</feature>
<feature type="non-terminal residue" evidence="2">
    <location>
        <position position="121"/>
    </location>
</feature>
<gene>
    <name evidence="2" type="ORF">PFISCL1PPCAC_14414</name>
</gene>
<accession>A0AAV5VWM3</accession>
<evidence type="ECO:0008006" key="4">
    <source>
        <dbReference type="Google" id="ProtNLM"/>
    </source>
</evidence>
<dbReference type="Proteomes" id="UP001432322">
    <property type="component" value="Unassembled WGS sequence"/>
</dbReference>
<keyword evidence="1" id="KW-0812">Transmembrane</keyword>
<dbReference type="Pfam" id="PF10327">
    <property type="entry name" value="7TM_GPCR_Sri"/>
    <property type="match status" value="1"/>
</dbReference>
<comment type="caution">
    <text evidence="2">The sequence shown here is derived from an EMBL/GenBank/DDBJ whole genome shotgun (WGS) entry which is preliminary data.</text>
</comment>
<evidence type="ECO:0000313" key="3">
    <source>
        <dbReference type="Proteomes" id="UP001432322"/>
    </source>
</evidence>